<gene>
    <name evidence="7" type="primary">mneA</name>
    <name evidence="7" type="ORF">GTOL_11265</name>
</gene>
<dbReference type="RefSeq" id="WP_220635359.1">
    <property type="nucleotide sequence ID" value="NZ_CAJQUM010000001.1"/>
</dbReference>
<keyword evidence="3 6" id="KW-0812">Transmembrane</keyword>
<dbReference type="InterPro" id="IPR001727">
    <property type="entry name" value="GDT1-like"/>
</dbReference>
<reference evidence="7" key="1">
    <citation type="submission" date="2021-04" db="EMBL/GenBank/DDBJ databases">
        <authorList>
            <person name="Hornung B."/>
        </authorList>
    </citation>
    <scope>NUCLEOTIDE SEQUENCE</scope>
    <source>
        <strain evidence="7">G5G6</strain>
    </source>
</reference>
<evidence type="ECO:0000256" key="5">
    <source>
        <dbReference type="ARBA" id="ARBA00023136"/>
    </source>
</evidence>
<feature type="transmembrane region" description="Helical" evidence="6">
    <location>
        <begin position="165"/>
        <end position="184"/>
    </location>
</feature>
<dbReference type="GO" id="GO:0016020">
    <property type="term" value="C:membrane"/>
    <property type="evidence" value="ECO:0007669"/>
    <property type="project" value="UniProtKB-SubCell"/>
</dbReference>
<evidence type="ECO:0000256" key="6">
    <source>
        <dbReference type="RuleBase" id="RU365102"/>
    </source>
</evidence>
<feature type="transmembrane region" description="Helical" evidence="6">
    <location>
        <begin position="132"/>
        <end position="153"/>
    </location>
</feature>
<dbReference type="PANTHER" id="PTHR12608">
    <property type="entry name" value="TRANSMEMBRANE PROTEIN HTP-1 RELATED"/>
    <property type="match status" value="1"/>
</dbReference>
<evidence type="ECO:0000313" key="8">
    <source>
        <dbReference type="Proteomes" id="UP000742786"/>
    </source>
</evidence>
<comment type="subcellular location">
    <subcellularLocation>
        <location evidence="1 6">Membrane</location>
        <topology evidence="1 6">Multi-pass membrane protein</topology>
    </subcellularLocation>
</comment>
<comment type="similarity">
    <text evidence="2 6">Belongs to the GDT1 family.</text>
</comment>
<comment type="caution">
    <text evidence="7">The sequence shown here is derived from an EMBL/GenBank/DDBJ whole genome shotgun (WGS) entry which is preliminary data.</text>
</comment>
<keyword evidence="5 6" id="KW-0472">Membrane</keyword>
<comment type="caution">
    <text evidence="6">Lacks conserved residue(s) required for the propagation of feature annotation.</text>
</comment>
<protein>
    <recommendedName>
        <fullName evidence="6">GDT1 family protein</fullName>
    </recommendedName>
</protein>
<dbReference type="AlphaFoldDB" id="A0A916J3N0"/>
<evidence type="ECO:0000256" key="1">
    <source>
        <dbReference type="ARBA" id="ARBA00004141"/>
    </source>
</evidence>
<dbReference type="Proteomes" id="UP000742786">
    <property type="component" value="Unassembled WGS sequence"/>
</dbReference>
<evidence type="ECO:0000256" key="3">
    <source>
        <dbReference type="ARBA" id="ARBA00022692"/>
    </source>
</evidence>
<proteinExistence type="inferred from homology"/>
<evidence type="ECO:0000313" key="7">
    <source>
        <dbReference type="EMBL" id="CAG4883383.1"/>
    </source>
</evidence>
<dbReference type="Pfam" id="PF01169">
    <property type="entry name" value="GDT1"/>
    <property type="match status" value="2"/>
</dbReference>
<keyword evidence="4 6" id="KW-1133">Transmembrane helix</keyword>
<dbReference type="PANTHER" id="PTHR12608:SF1">
    <property type="entry name" value="TRANSMEMBRANE PROTEIN 165"/>
    <property type="match status" value="1"/>
</dbReference>
<accession>A0A916J3N0</accession>
<dbReference type="GO" id="GO:0046873">
    <property type="term" value="F:metal ion transmembrane transporter activity"/>
    <property type="evidence" value="ECO:0007669"/>
    <property type="project" value="InterPro"/>
</dbReference>
<evidence type="ECO:0000256" key="4">
    <source>
        <dbReference type="ARBA" id="ARBA00022989"/>
    </source>
</evidence>
<name>A0A916J3N0_9PROT</name>
<sequence>MEAFLTSAVLVALAEIGDKTQLLSFVLAARLKKPLPIIAGIFAATIANHALAGAAGSWIAHWIPPHWLPRITGGVFIAFGLWTLHPDSLDDDPKESRAGAFVTTLIAFFLAEMGDKTQLATVALGAQFSGSLVWVVVGTTLGMMLANVPAVLIGHKLAERLPLKLIRHIAAAMFIATGLATIFLSGSPASPWHAGASSRSL</sequence>
<keyword evidence="8" id="KW-1185">Reference proteome</keyword>
<feature type="transmembrane region" description="Helical" evidence="6">
    <location>
        <begin position="38"/>
        <end position="60"/>
    </location>
</feature>
<evidence type="ECO:0000256" key="2">
    <source>
        <dbReference type="ARBA" id="ARBA00009190"/>
    </source>
</evidence>
<organism evidence="7 8">
    <name type="scientific">Georgfuchsia toluolica</name>
    <dbReference type="NCBI Taxonomy" id="424218"/>
    <lineage>
        <taxon>Bacteria</taxon>
        <taxon>Pseudomonadati</taxon>
        <taxon>Pseudomonadota</taxon>
        <taxon>Betaproteobacteria</taxon>
        <taxon>Nitrosomonadales</taxon>
        <taxon>Sterolibacteriaceae</taxon>
        <taxon>Georgfuchsia</taxon>
    </lineage>
</organism>
<dbReference type="EMBL" id="CAJQUM010000001">
    <property type="protein sequence ID" value="CAG4883383.1"/>
    <property type="molecule type" value="Genomic_DNA"/>
</dbReference>
<feature type="transmembrane region" description="Helical" evidence="6">
    <location>
        <begin position="67"/>
        <end position="85"/>
    </location>
</feature>